<keyword evidence="1" id="KW-0540">Nuclease</keyword>
<accession>A0AAV4CBT7</accession>
<dbReference type="Proteomes" id="UP000735302">
    <property type="component" value="Unassembled WGS sequence"/>
</dbReference>
<sequence>MERWREYGEELFRPLNPSLEESTIDEPIEGEPPPLIEEVEAAIKKLKNGKAPGLDNIPSELLKASGPTAIKAIHHLCCKIWNSKTWPAEWKKQEIVMLHKAGDPKDCGNYRTIALISHTSKIMLYIILERLKAKIENELAEEQSGFRPGRGTSDMLFSIQVMIESVDRDDIRSRRMDDQKETREENKFSRDVIYRRLLRISWRERRTDQSILEELNEERKLLNYIKKRKLTFFGHTCRSKCTLMKNILQGRMEGKPQRGRPRINYFDNIKSWTQMTTSICWKKTLADAYTLRVTTMSSWREMYGDRWYMRQCGQPTFWGVTLDNNNNNNNNAKIISTSRMESICPTFWSRTALSLFSYEAMDFLIS</sequence>
<name>A0AAV4CBT7_9GAST</name>
<keyword evidence="1" id="KW-0255">Endonuclease</keyword>
<gene>
    <name evidence="1" type="ORF">PoB_005670600</name>
</gene>
<dbReference type="PANTHER" id="PTHR19446">
    <property type="entry name" value="REVERSE TRANSCRIPTASES"/>
    <property type="match status" value="1"/>
</dbReference>
<proteinExistence type="predicted"/>
<organism evidence="1 2">
    <name type="scientific">Plakobranchus ocellatus</name>
    <dbReference type="NCBI Taxonomy" id="259542"/>
    <lineage>
        <taxon>Eukaryota</taxon>
        <taxon>Metazoa</taxon>
        <taxon>Spiralia</taxon>
        <taxon>Lophotrochozoa</taxon>
        <taxon>Mollusca</taxon>
        <taxon>Gastropoda</taxon>
        <taxon>Heterobranchia</taxon>
        <taxon>Euthyneura</taxon>
        <taxon>Panpulmonata</taxon>
        <taxon>Sacoglossa</taxon>
        <taxon>Placobranchoidea</taxon>
        <taxon>Plakobranchidae</taxon>
        <taxon>Plakobranchus</taxon>
    </lineage>
</organism>
<dbReference type="EMBL" id="BLXT01006232">
    <property type="protein sequence ID" value="GFO30201.1"/>
    <property type="molecule type" value="Genomic_DNA"/>
</dbReference>
<evidence type="ECO:0000313" key="2">
    <source>
        <dbReference type="Proteomes" id="UP000735302"/>
    </source>
</evidence>
<reference evidence="1 2" key="1">
    <citation type="journal article" date="2021" name="Elife">
        <title>Chloroplast acquisition without the gene transfer in kleptoplastic sea slugs, Plakobranchus ocellatus.</title>
        <authorList>
            <person name="Maeda T."/>
            <person name="Takahashi S."/>
            <person name="Yoshida T."/>
            <person name="Shimamura S."/>
            <person name="Takaki Y."/>
            <person name="Nagai Y."/>
            <person name="Toyoda A."/>
            <person name="Suzuki Y."/>
            <person name="Arimoto A."/>
            <person name="Ishii H."/>
            <person name="Satoh N."/>
            <person name="Nishiyama T."/>
            <person name="Hasebe M."/>
            <person name="Maruyama T."/>
            <person name="Minagawa J."/>
            <person name="Obokata J."/>
            <person name="Shigenobu S."/>
        </authorList>
    </citation>
    <scope>NUCLEOTIDE SEQUENCE [LARGE SCALE GENOMIC DNA]</scope>
</reference>
<evidence type="ECO:0000313" key="1">
    <source>
        <dbReference type="EMBL" id="GFO30201.1"/>
    </source>
</evidence>
<keyword evidence="2" id="KW-1185">Reference proteome</keyword>
<protein>
    <submittedName>
        <fullName evidence="1">Endonuclease-reverse transcriptase</fullName>
    </submittedName>
</protein>
<dbReference type="AlphaFoldDB" id="A0AAV4CBT7"/>
<dbReference type="GO" id="GO:0004519">
    <property type="term" value="F:endonuclease activity"/>
    <property type="evidence" value="ECO:0007669"/>
    <property type="project" value="UniProtKB-KW"/>
</dbReference>
<comment type="caution">
    <text evidence="1">The sequence shown here is derived from an EMBL/GenBank/DDBJ whole genome shotgun (WGS) entry which is preliminary data.</text>
</comment>
<keyword evidence="1" id="KW-0378">Hydrolase</keyword>